<evidence type="ECO:0000256" key="1">
    <source>
        <dbReference type="SAM" id="SignalP"/>
    </source>
</evidence>
<sequence length="273" mass="29087">MRAFLQFLACCRAVLAQLVTFPGTLEVDLIFPRNVTYSPAQFFPFIFAIQNPLLAIPLDLSIRYALFSFGTTDGSNASNISIDGDIDLQNDKISSWDPYLAYPAFDFTTKLSITQGTWLLTWTASSGNCSANPESGRTDQSYLNRDAHVWFTTKKGALPVDLVAATDAGTCPVNTSNLTYNITGTLDTPDPSKFDGRDSCAILSSPPAANPCGAKIAVTAASSISAAITASHCAFPHPLVKCPPAGNAAGSRTLKRLVLLAITLGWGACLLLR</sequence>
<dbReference type="AlphaFoldDB" id="A0AA40CYB7"/>
<proteinExistence type="predicted"/>
<organism evidence="3 4">
    <name type="scientific">Cercophora newfieldiana</name>
    <dbReference type="NCBI Taxonomy" id="92897"/>
    <lineage>
        <taxon>Eukaryota</taxon>
        <taxon>Fungi</taxon>
        <taxon>Dikarya</taxon>
        <taxon>Ascomycota</taxon>
        <taxon>Pezizomycotina</taxon>
        <taxon>Sordariomycetes</taxon>
        <taxon>Sordariomycetidae</taxon>
        <taxon>Sordariales</taxon>
        <taxon>Lasiosphaeriaceae</taxon>
        <taxon>Cercophora</taxon>
    </lineage>
</organism>
<comment type="caution">
    <text evidence="3">The sequence shown here is derived from an EMBL/GenBank/DDBJ whole genome shotgun (WGS) entry which is preliminary data.</text>
</comment>
<evidence type="ECO:0000313" key="3">
    <source>
        <dbReference type="EMBL" id="KAK0655012.1"/>
    </source>
</evidence>
<feature type="domain" description="DUF7136" evidence="2">
    <location>
        <begin position="20"/>
        <end position="242"/>
    </location>
</feature>
<protein>
    <recommendedName>
        <fullName evidence="2">DUF7136 domain-containing protein</fullName>
    </recommendedName>
</protein>
<name>A0AA40CYB7_9PEZI</name>
<reference evidence="3" key="1">
    <citation type="submission" date="2023-06" db="EMBL/GenBank/DDBJ databases">
        <title>Genome-scale phylogeny and comparative genomics of the fungal order Sordariales.</title>
        <authorList>
            <consortium name="Lawrence Berkeley National Laboratory"/>
            <person name="Hensen N."/>
            <person name="Bonometti L."/>
            <person name="Westerberg I."/>
            <person name="Brannstrom I.O."/>
            <person name="Guillou S."/>
            <person name="Cros-Aarteil S."/>
            <person name="Calhoun S."/>
            <person name="Haridas S."/>
            <person name="Kuo A."/>
            <person name="Mondo S."/>
            <person name="Pangilinan J."/>
            <person name="Riley R."/>
            <person name="Labutti K."/>
            <person name="Andreopoulos B."/>
            <person name="Lipzen A."/>
            <person name="Chen C."/>
            <person name="Yanf M."/>
            <person name="Daum C."/>
            <person name="Ng V."/>
            <person name="Clum A."/>
            <person name="Steindorff A."/>
            <person name="Ohm R."/>
            <person name="Martin F."/>
            <person name="Silar P."/>
            <person name="Natvig D."/>
            <person name="Lalanne C."/>
            <person name="Gautier V."/>
            <person name="Ament-Velasquez S.L."/>
            <person name="Kruys A."/>
            <person name="Hutchinson M.I."/>
            <person name="Powell A.J."/>
            <person name="Barry K."/>
            <person name="Miller A.N."/>
            <person name="Grigoriev I.V."/>
            <person name="Debuchy R."/>
            <person name="Gladieux P."/>
            <person name="Thoren M.H."/>
            <person name="Johannesson H."/>
        </authorList>
    </citation>
    <scope>NUCLEOTIDE SEQUENCE</scope>
    <source>
        <strain evidence="3">SMH2532-1</strain>
    </source>
</reference>
<keyword evidence="1" id="KW-0732">Signal</keyword>
<accession>A0AA40CYB7</accession>
<dbReference type="InterPro" id="IPR055560">
    <property type="entry name" value="DUF7136"/>
</dbReference>
<keyword evidence="4" id="KW-1185">Reference proteome</keyword>
<dbReference type="Proteomes" id="UP001174936">
    <property type="component" value="Unassembled WGS sequence"/>
</dbReference>
<gene>
    <name evidence="3" type="ORF">B0T16DRAFT_3144</name>
</gene>
<evidence type="ECO:0000313" key="4">
    <source>
        <dbReference type="Proteomes" id="UP001174936"/>
    </source>
</evidence>
<evidence type="ECO:0000259" key="2">
    <source>
        <dbReference type="Pfam" id="PF23584"/>
    </source>
</evidence>
<dbReference type="Pfam" id="PF23584">
    <property type="entry name" value="DUF7136"/>
    <property type="match status" value="1"/>
</dbReference>
<feature type="signal peptide" evidence="1">
    <location>
        <begin position="1"/>
        <end position="16"/>
    </location>
</feature>
<dbReference type="EMBL" id="JAULSV010000001">
    <property type="protein sequence ID" value="KAK0655012.1"/>
    <property type="molecule type" value="Genomic_DNA"/>
</dbReference>
<feature type="chain" id="PRO_5041452824" description="DUF7136 domain-containing protein" evidence="1">
    <location>
        <begin position="17"/>
        <end position="273"/>
    </location>
</feature>